<reference evidence="1 2" key="1">
    <citation type="submission" date="2016-07" db="EMBL/GenBank/DDBJ databases">
        <title>Pervasive Adenine N6-methylation of Active Genes in Fungi.</title>
        <authorList>
            <consortium name="DOE Joint Genome Institute"/>
            <person name="Mondo S.J."/>
            <person name="Dannebaum R.O."/>
            <person name="Kuo R.C."/>
            <person name="Labutti K."/>
            <person name="Haridas S."/>
            <person name="Kuo A."/>
            <person name="Salamov A."/>
            <person name="Ahrendt S.R."/>
            <person name="Lipzen A."/>
            <person name="Sullivan W."/>
            <person name="Andreopoulos W.B."/>
            <person name="Clum A."/>
            <person name="Lindquist E."/>
            <person name="Daum C."/>
            <person name="Ramamoorthy G.K."/>
            <person name="Gryganskyi A."/>
            <person name="Culley D."/>
            <person name="Magnuson J.K."/>
            <person name="James T.Y."/>
            <person name="O'Malley M.A."/>
            <person name="Stajich J.E."/>
            <person name="Spatafora J.W."/>
            <person name="Visel A."/>
            <person name="Grigoriev I.V."/>
        </authorList>
    </citation>
    <scope>NUCLEOTIDE SEQUENCE [LARGE SCALE GENOMIC DNA]</scope>
    <source>
        <strain evidence="1 2">NRRL 3116</strain>
    </source>
</reference>
<proteinExistence type="predicted"/>
<comment type="caution">
    <text evidence="1">The sequence shown here is derived from an EMBL/GenBank/DDBJ whole genome shotgun (WGS) entry which is preliminary data.</text>
</comment>
<dbReference type="AlphaFoldDB" id="A0A1Y2GG49"/>
<dbReference type="RefSeq" id="XP_021879079.1">
    <property type="nucleotide sequence ID" value="XM_022024981.1"/>
</dbReference>
<keyword evidence="2" id="KW-1185">Reference proteome</keyword>
<sequence>MYEPKRIKYRPGCVIEVIYKQPLSESLNEIVEDLGIKDEEFSSGHIPSAPPRFGPPTRKLTFQVKQDMTSLMNTLIETVVEKNRQGKALDTSMIQSLIESNLPADYGHLRSNPAVTRSAQAGRPINSGFENAVMRKLDGIQALAIEIFELQRQMNDRLILIDRKTEAILTMNYELLEYTIPRLFIVLPDYTSDTSDWDPANKLRTRFRLHFICECGEHTQVPGNKDPPHYPHLARHEGYIINRPTEFFKKYGPYVLVMLEMLKAGTTFGGCVLPALSSLKIVETLSIAQLGINSINLKTIEGVDYSLAFLEENRTRYRKLGLEDLHTRNLAAESTSRYELAAYLAGVDGAEGVDLRQLSSYLAMNDTGNLYGNLFRVVAENGHVKWVCREHFDTMQEQSCIRKVNEAIKTGVFDVQLGRIEMSLKSAIEALEIYQAIGKIKRLHELDLILQWDQEYLHLVRLKDAISKAKIKAVKLTLLQSSKASDTNIERPNQQLYNPLFEIMQLSSTQSFEINQVPKDFLKQSSPMEVDLPHLKHLSIIGSWAVDRKRRRQDMDKDIEKLKALVKNATKLSSLSLNVSIERLPKVFNALSQYQSCLVNFVNLGLRVLPSMNDECIQNSTTILDLTQLFQLHGAQLETLDLRNLRLEGVVVEAIVKATERVSRLKELYWPNRSQYLDDQYIKNLVTIAVQSD</sequence>
<name>A0A1Y2GG49_9FUNG</name>
<evidence type="ECO:0000313" key="1">
    <source>
        <dbReference type="EMBL" id="ORZ09989.1"/>
    </source>
</evidence>
<dbReference type="EMBL" id="MCFF01000032">
    <property type="protein sequence ID" value="ORZ09989.1"/>
    <property type="molecule type" value="Genomic_DNA"/>
</dbReference>
<evidence type="ECO:0000313" key="2">
    <source>
        <dbReference type="Proteomes" id="UP000193648"/>
    </source>
</evidence>
<dbReference type="Proteomes" id="UP000193648">
    <property type="component" value="Unassembled WGS sequence"/>
</dbReference>
<protein>
    <submittedName>
        <fullName evidence="1">Uncharacterized protein</fullName>
    </submittedName>
</protein>
<dbReference type="GeneID" id="33566825"/>
<accession>A0A1Y2GG49</accession>
<gene>
    <name evidence="1" type="ORF">BCR41DRAFT_358049</name>
</gene>
<organism evidence="1 2">
    <name type="scientific">Lobosporangium transversale</name>
    <dbReference type="NCBI Taxonomy" id="64571"/>
    <lineage>
        <taxon>Eukaryota</taxon>
        <taxon>Fungi</taxon>
        <taxon>Fungi incertae sedis</taxon>
        <taxon>Mucoromycota</taxon>
        <taxon>Mortierellomycotina</taxon>
        <taxon>Mortierellomycetes</taxon>
        <taxon>Mortierellales</taxon>
        <taxon>Mortierellaceae</taxon>
        <taxon>Lobosporangium</taxon>
    </lineage>
</organism>
<dbReference type="OrthoDB" id="333024at2759"/>
<dbReference type="InParanoid" id="A0A1Y2GG49"/>